<keyword evidence="3" id="KW-0597">Phosphoprotein</keyword>
<dbReference type="Gene3D" id="1.10.510.10">
    <property type="entry name" value="Transferase(Phosphotransferase) domain 1"/>
    <property type="match status" value="2"/>
</dbReference>
<evidence type="ECO:0000256" key="7">
    <source>
        <dbReference type="ARBA" id="ARBA00022840"/>
    </source>
</evidence>
<keyword evidence="16" id="KW-1185">Reference proteome</keyword>
<dbReference type="PANTHER" id="PTHR22988">
    <property type="entry name" value="MYOTONIC DYSTROPHY S/T KINASE-RELATED"/>
    <property type="match status" value="1"/>
</dbReference>
<dbReference type="PANTHER" id="PTHR22988:SF71">
    <property type="entry name" value="CITRON RHO-INTERACTING KINASE"/>
    <property type="match status" value="1"/>
</dbReference>
<reference evidence="15 16" key="1">
    <citation type="submission" date="2024-02" db="EMBL/GenBank/DDBJ databases">
        <title>Discinaceae phylogenomics.</title>
        <authorList>
            <person name="Dirks A.C."/>
            <person name="James T.Y."/>
        </authorList>
    </citation>
    <scope>NUCLEOTIDE SEQUENCE [LARGE SCALE GENOMIC DNA]</scope>
    <source>
        <strain evidence="15 16">ACD0624</strain>
    </source>
</reference>
<name>A0ABR3GVD4_9PEZI</name>
<dbReference type="Proteomes" id="UP001447188">
    <property type="component" value="Unassembled WGS sequence"/>
</dbReference>
<keyword evidence="5 11" id="KW-0547">Nucleotide-binding</keyword>
<comment type="similarity">
    <text evidence="8">Belongs to the protein kinase superfamily. STE Ser/Thr protein kinase family. COT1 subfamily.</text>
</comment>
<evidence type="ECO:0000259" key="13">
    <source>
        <dbReference type="PROSITE" id="PS50011"/>
    </source>
</evidence>
<dbReference type="PROSITE" id="PS50011">
    <property type="entry name" value="PROTEIN_KINASE_DOM"/>
    <property type="match status" value="1"/>
</dbReference>
<dbReference type="GO" id="GO:0016301">
    <property type="term" value="F:kinase activity"/>
    <property type="evidence" value="ECO:0007669"/>
    <property type="project" value="UniProtKB-KW"/>
</dbReference>
<evidence type="ECO:0000256" key="8">
    <source>
        <dbReference type="ARBA" id="ARBA00038271"/>
    </source>
</evidence>
<evidence type="ECO:0000256" key="9">
    <source>
        <dbReference type="ARBA" id="ARBA00047899"/>
    </source>
</evidence>
<comment type="catalytic activity">
    <reaction evidence="10">
        <text>L-seryl-[protein] + ATP = O-phospho-L-seryl-[protein] + ADP + H(+)</text>
        <dbReference type="Rhea" id="RHEA:17989"/>
        <dbReference type="Rhea" id="RHEA-COMP:9863"/>
        <dbReference type="Rhea" id="RHEA-COMP:11604"/>
        <dbReference type="ChEBI" id="CHEBI:15378"/>
        <dbReference type="ChEBI" id="CHEBI:29999"/>
        <dbReference type="ChEBI" id="CHEBI:30616"/>
        <dbReference type="ChEBI" id="CHEBI:83421"/>
        <dbReference type="ChEBI" id="CHEBI:456216"/>
        <dbReference type="EC" id="2.7.11.1"/>
    </reaction>
</comment>
<evidence type="ECO:0000256" key="12">
    <source>
        <dbReference type="SAM" id="MobiDB-lite"/>
    </source>
</evidence>
<dbReference type="InterPro" id="IPR017441">
    <property type="entry name" value="Protein_kinase_ATP_BS"/>
</dbReference>
<evidence type="ECO:0000259" key="14">
    <source>
        <dbReference type="PROSITE" id="PS51285"/>
    </source>
</evidence>
<keyword evidence="2" id="KW-0723">Serine/threonine-protein kinase</keyword>
<dbReference type="PROSITE" id="PS00107">
    <property type="entry name" value="PROTEIN_KINASE_ATP"/>
    <property type="match status" value="1"/>
</dbReference>
<evidence type="ECO:0000256" key="4">
    <source>
        <dbReference type="ARBA" id="ARBA00022679"/>
    </source>
</evidence>
<accession>A0ABR3GVD4</accession>
<evidence type="ECO:0000256" key="10">
    <source>
        <dbReference type="ARBA" id="ARBA00048679"/>
    </source>
</evidence>
<comment type="catalytic activity">
    <reaction evidence="9">
        <text>L-threonyl-[protein] + ATP = O-phospho-L-threonyl-[protein] + ADP + H(+)</text>
        <dbReference type="Rhea" id="RHEA:46608"/>
        <dbReference type="Rhea" id="RHEA-COMP:11060"/>
        <dbReference type="Rhea" id="RHEA-COMP:11605"/>
        <dbReference type="ChEBI" id="CHEBI:15378"/>
        <dbReference type="ChEBI" id="CHEBI:30013"/>
        <dbReference type="ChEBI" id="CHEBI:30616"/>
        <dbReference type="ChEBI" id="CHEBI:61977"/>
        <dbReference type="ChEBI" id="CHEBI:456216"/>
        <dbReference type="EC" id="2.7.11.1"/>
    </reaction>
</comment>
<dbReference type="PROSITE" id="PS51285">
    <property type="entry name" value="AGC_KINASE_CTER"/>
    <property type="match status" value="1"/>
</dbReference>
<dbReference type="InterPro" id="IPR011009">
    <property type="entry name" value="Kinase-like_dom_sf"/>
</dbReference>
<dbReference type="Gene3D" id="3.30.200.20">
    <property type="entry name" value="Phosphorylase Kinase, domain 1"/>
    <property type="match status" value="2"/>
</dbReference>
<evidence type="ECO:0000256" key="1">
    <source>
        <dbReference type="ARBA" id="ARBA00012513"/>
    </source>
</evidence>
<keyword evidence="4" id="KW-0808">Transferase</keyword>
<feature type="compositionally biased region" description="Polar residues" evidence="12">
    <location>
        <begin position="477"/>
        <end position="489"/>
    </location>
</feature>
<keyword evidence="6 15" id="KW-0418">Kinase</keyword>
<gene>
    <name evidence="15" type="primary">CBK1_1</name>
    <name evidence="15" type="ORF">Q9L58_000995</name>
</gene>
<comment type="caution">
    <text evidence="15">The sequence shown here is derived from an EMBL/GenBank/DDBJ whole genome shotgun (WGS) entry which is preliminary data.</text>
</comment>
<evidence type="ECO:0000256" key="6">
    <source>
        <dbReference type="ARBA" id="ARBA00022777"/>
    </source>
</evidence>
<dbReference type="SMART" id="SM00133">
    <property type="entry name" value="S_TK_X"/>
    <property type="match status" value="1"/>
</dbReference>
<feature type="domain" description="AGC-kinase C-terminal" evidence="14">
    <location>
        <begin position="460"/>
        <end position="530"/>
    </location>
</feature>
<dbReference type="InterPro" id="IPR008271">
    <property type="entry name" value="Ser/Thr_kinase_AS"/>
</dbReference>
<feature type="binding site" evidence="11">
    <location>
        <position position="182"/>
    </location>
    <ligand>
        <name>ATP</name>
        <dbReference type="ChEBI" id="CHEBI:30616"/>
    </ligand>
</feature>
<protein>
    <recommendedName>
        <fullName evidence="1">non-specific serine/threonine protein kinase</fullName>
        <ecNumber evidence="1">2.7.11.1</ecNumber>
    </recommendedName>
</protein>
<dbReference type="InterPro" id="IPR000961">
    <property type="entry name" value="AGC-kinase_C"/>
</dbReference>
<dbReference type="InterPro" id="IPR050839">
    <property type="entry name" value="Rho-assoc_Ser/Thr_Kinase"/>
</dbReference>
<evidence type="ECO:0000256" key="2">
    <source>
        <dbReference type="ARBA" id="ARBA00022527"/>
    </source>
</evidence>
<evidence type="ECO:0000313" key="15">
    <source>
        <dbReference type="EMBL" id="KAL0639904.1"/>
    </source>
</evidence>
<feature type="compositionally biased region" description="Basic and acidic residues" evidence="12">
    <location>
        <begin position="1"/>
        <end position="11"/>
    </location>
</feature>
<keyword evidence="7 11" id="KW-0067">ATP-binding</keyword>
<feature type="region of interest" description="Disordered" evidence="12">
    <location>
        <begin position="1"/>
        <end position="25"/>
    </location>
</feature>
<dbReference type="EMBL" id="JBBBZM010000007">
    <property type="protein sequence ID" value="KAL0639904.1"/>
    <property type="molecule type" value="Genomic_DNA"/>
</dbReference>
<feature type="domain" description="Protein kinase" evidence="13">
    <location>
        <begin position="153"/>
        <end position="459"/>
    </location>
</feature>
<dbReference type="EC" id="2.7.11.1" evidence="1"/>
<evidence type="ECO:0000256" key="11">
    <source>
        <dbReference type="PROSITE-ProRule" id="PRU10141"/>
    </source>
</evidence>
<organism evidence="15 16">
    <name type="scientific">Discina gigas</name>
    <dbReference type="NCBI Taxonomy" id="1032678"/>
    <lineage>
        <taxon>Eukaryota</taxon>
        <taxon>Fungi</taxon>
        <taxon>Dikarya</taxon>
        <taxon>Ascomycota</taxon>
        <taxon>Pezizomycotina</taxon>
        <taxon>Pezizomycetes</taxon>
        <taxon>Pezizales</taxon>
        <taxon>Discinaceae</taxon>
        <taxon>Discina</taxon>
    </lineage>
</organism>
<dbReference type="Pfam" id="PF00069">
    <property type="entry name" value="Pkinase"/>
    <property type="match status" value="2"/>
</dbReference>
<dbReference type="PROSITE" id="PS00108">
    <property type="entry name" value="PROTEIN_KINASE_ST"/>
    <property type="match status" value="1"/>
</dbReference>
<dbReference type="SUPFAM" id="SSF56112">
    <property type="entry name" value="Protein kinase-like (PK-like)"/>
    <property type="match status" value="1"/>
</dbReference>
<evidence type="ECO:0000256" key="3">
    <source>
        <dbReference type="ARBA" id="ARBA00022553"/>
    </source>
</evidence>
<proteinExistence type="inferred from homology"/>
<evidence type="ECO:0000313" key="16">
    <source>
        <dbReference type="Proteomes" id="UP001447188"/>
    </source>
</evidence>
<evidence type="ECO:0000256" key="5">
    <source>
        <dbReference type="ARBA" id="ARBA00022741"/>
    </source>
</evidence>
<dbReference type="SMART" id="SM00220">
    <property type="entry name" value="S_TKc"/>
    <property type="match status" value="1"/>
</dbReference>
<feature type="region of interest" description="Disordered" evidence="12">
    <location>
        <begin position="475"/>
        <end position="520"/>
    </location>
</feature>
<dbReference type="InterPro" id="IPR000719">
    <property type="entry name" value="Prot_kinase_dom"/>
</dbReference>
<sequence length="530" mass="60917">MKGYPYEESRDGPQPTFGPTPNQLKEALPQDEDELLRHLGEVRTEVPGPPPVDITEPVYTITGDYVTFTRDYSFFSESTKLCSKALKMKTELFYTNSVDFASKRNKRAVDLEREIGSDYEMSEARKCRLVQRHREQENEYLRLRRAHLCADDFRVIRVIGRGAYGEVCLVQKKDNAKIYAMKSMQKFKMVENDLPHIKSERDVMADCDSPWIVNLYYSFQDATKLYLIMEFLPGGDMMTMLIKYEIFTEDVTRFYIAQIVLAIEAVHNMGFIHRDIKPDNILLDKEGHIKLSDFGLSTGFRKTHNVHYYQVLLQRASQMPKLTQKGRNTVMVDNIDLTLSNRAQIKTLRKSRRAMAYSTVGTPDYIAPEVLEREGYTKDCDWWSMGAIMYECLVGWPPFCADDQQTTTWKIANFEEHFEIPNNLSISTEAEHLIRSLVTGADQRLGRHGAAEIKGHPFFRGVDWDKMRTLEAPFKPSLSSIEDTSNFPSESELDSAHPPPREPKIPAVSPDGKMAGDDPSLQFIGYTYKR</sequence>